<dbReference type="EMBL" id="FZON01000010">
    <property type="protein sequence ID" value="SNS30587.1"/>
    <property type="molecule type" value="Genomic_DNA"/>
</dbReference>
<proteinExistence type="inferred from homology"/>
<dbReference type="InterPro" id="IPR000847">
    <property type="entry name" value="LysR_HTH_N"/>
</dbReference>
<gene>
    <name evidence="7" type="ORF">SAMN04488078_101078</name>
</gene>
<dbReference type="InterPro" id="IPR036388">
    <property type="entry name" value="WH-like_DNA-bd_sf"/>
</dbReference>
<dbReference type="PANTHER" id="PTHR30346">
    <property type="entry name" value="TRANSCRIPTIONAL DUAL REGULATOR HCAR-RELATED"/>
    <property type="match status" value="1"/>
</dbReference>
<sequence>MTTVRQLRFLAALADTQNFSRAAEACHVTQPTLSSGLKELEARLGVQVAERSKHSVLMTPVGIELAERARDILARVQDFEDRAAREATAGATQLRLGSIPTVGPFLMPRAMPLLRAAFPEMALYLREELTDSLIAGLVSGRLDLILIARPYDLPPQVVSEELFSDGYRLATPMTHPLANQETVSGEDLAERPLLLLERGHCLQRHALSSFPAVRLDEDQSFAATSLPTLIAMVEEGLGITLLPQLALDAGATRGHQVQLTDLPQACPRQVGLAWRRSSAQAGLFRAVARELRRARQGLEDAATV</sequence>
<reference evidence="7 8" key="1">
    <citation type="submission" date="2017-06" db="EMBL/GenBank/DDBJ databases">
        <authorList>
            <person name="Kim H.J."/>
            <person name="Triplett B.A."/>
        </authorList>
    </citation>
    <scope>NUCLEOTIDE SEQUENCE [LARGE SCALE GENOMIC DNA]</scope>
    <source>
        <strain evidence="7 8">DSM 11445</strain>
    </source>
</reference>
<keyword evidence="2" id="KW-0805">Transcription regulation</keyword>
<dbReference type="InterPro" id="IPR036390">
    <property type="entry name" value="WH_DNA-bd_sf"/>
</dbReference>
<dbReference type="FunFam" id="1.10.10.10:FF:000001">
    <property type="entry name" value="LysR family transcriptional regulator"/>
    <property type="match status" value="1"/>
</dbReference>
<evidence type="ECO:0000256" key="2">
    <source>
        <dbReference type="ARBA" id="ARBA00023015"/>
    </source>
</evidence>
<dbReference type="RefSeq" id="WP_089277237.1">
    <property type="nucleotide sequence ID" value="NZ_FZON01000010.1"/>
</dbReference>
<evidence type="ECO:0000259" key="6">
    <source>
        <dbReference type="PROSITE" id="PS50931"/>
    </source>
</evidence>
<comment type="similarity">
    <text evidence="1">Belongs to the LysR transcriptional regulatory family.</text>
</comment>
<dbReference type="CDD" id="cd08411">
    <property type="entry name" value="PBP2_OxyR"/>
    <property type="match status" value="1"/>
</dbReference>
<feature type="domain" description="HTH lysR-type" evidence="6">
    <location>
        <begin position="1"/>
        <end position="59"/>
    </location>
</feature>
<dbReference type="Gene3D" id="1.10.10.10">
    <property type="entry name" value="Winged helix-like DNA-binding domain superfamily/Winged helix DNA-binding domain"/>
    <property type="match status" value="1"/>
</dbReference>
<evidence type="ECO:0000313" key="8">
    <source>
        <dbReference type="Proteomes" id="UP000198440"/>
    </source>
</evidence>
<dbReference type="SUPFAM" id="SSF53850">
    <property type="entry name" value="Periplasmic binding protein-like II"/>
    <property type="match status" value="1"/>
</dbReference>
<keyword evidence="5" id="KW-0804">Transcription</keyword>
<protein>
    <submittedName>
        <fullName evidence="7">LysR family transcriptional regulator, hydrogen peroxide-inducible genes activator</fullName>
    </submittedName>
</protein>
<dbReference type="SUPFAM" id="SSF46785">
    <property type="entry name" value="Winged helix' DNA-binding domain"/>
    <property type="match status" value="1"/>
</dbReference>
<dbReference type="PANTHER" id="PTHR30346:SF26">
    <property type="entry name" value="HYDROGEN PEROXIDE-INDUCIBLE GENES ACTIVATOR"/>
    <property type="match status" value="1"/>
</dbReference>
<dbReference type="AlphaFoldDB" id="A0A239DE46"/>
<keyword evidence="4" id="KW-0010">Activator</keyword>
<evidence type="ECO:0000313" key="7">
    <source>
        <dbReference type="EMBL" id="SNS30587.1"/>
    </source>
</evidence>
<evidence type="ECO:0000256" key="1">
    <source>
        <dbReference type="ARBA" id="ARBA00009437"/>
    </source>
</evidence>
<keyword evidence="3" id="KW-0238">DNA-binding</keyword>
<dbReference type="GO" id="GO:0003677">
    <property type="term" value="F:DNA binding"/>
    <property type="evidence" value="ECO:0007669"/>
    <property type="project" value="UniProtKB-KW"/>
</dbReference>
<dbReference type="InterPro" id="IPR005119">
    <property type="entry name" value="LysR_subst-bd"/>
</dbReference>
<dbReference type="PROSITE" id="PS50931">
    <property type="entry name" value="HTH_LYSR"/>
    <property type="match status" value="1"/>
</dbReference>
<evidence type="ECO:0000256" key="3">
    <source>
        <dbReference type="ARBA" id="ARBA00023125"/>
    </source>
</evidence>
<dbReference type="GO" id="GO:0032993">
    <property type="term" value="C:protein-DNA complex"/>
    <property type="evidence" value="ECO:0007669"/>
    <property type="project" value="TreeGrafter"/>
</dbReference>
<dbReference type="Proteomes" id="UP000198440">
    <property type="component" value="Unassembled WGS sequence"/>
</dbReference>
<name>A0A239DE46_9RHOB</name>
<dbReference type="PRINTS" id="PR00039">
    <property type="entry name" value="HTHLYSR"/>
</dbReference>
<dbReference type="Pfam" id="PF03466">
    <property type="entry name" value="LysR_substrate"/>
    <property type="match status" value="1"/>
</dbReference>
<dbReference type="Gene3D" id="3.40.190.10">
    <property type="entry name" value="Periplasmic binding protein-like II"/>
    <property type="match status" value="2"/>
</dbReference>
<dbReference type="Pfam" id="PF00126">
    <property type="entry name" value="HTH_1"/>
    <property type="match status" value="1"/>
</dbReference>
<accession>A0A239DE46</accession>
<dbReference type="OrthoDB" id="9775392at2"/>
<evidence type="ECO:0000256" key="5">
    <source>
        <dbReference type="ARBA" id="ARBA00023163"/>
    </source>
</evidence>
<organism evidence="7 8">
    <name type="scientific">Antarctobacter heliothermus</name>
    <dbReference type="NCBI Taxonomy" id="74033"/>
    <lineage>
        <taxon>Bacteria</taxon>
        <taxon>Pseudomonadati</taxon>
        <taxon>Pseudomonadota</taxon>
        <taxon>Alphaproteobacteria</taxon>
        <taxon>Rhodobacterales</taxon>
        <taxon>Roseobacteraceae</taxon>
        <taxon>Antarctobacter</taxon>
    </lineage>
</organism>
<evidence type="ECO:0000256" key="4">
    <source>
        <dbReference type="ARBA" id="ARBA00023159"/>
    </source>
</evidence>
<dbReference type="GO" id="GO:0003700">
    <property type="term" value="F:DNA-binding transcription factor activity"/>
    <property type="evidence" value="ECO:0007669"/>
    <property type="project" value="InterPro"/>
</dbReference>